<organism evidence="2 3">
    <name type="scientific">Friedmanniomyces endolithicus</name>
    <dbReference type="NCBI Taxonomy" id="329885"/>
    <lineage>
        <taxon>Eukaryota</taxon>
        <taxon>Fungi</taxon>
        <taxon>Dikarya</taxon>
        <taxon>Ascomycota</taxon>
        <taxon>Pezizomycotina</taxon>
        <taxon>Dothideomycetes</taxon>
        <taxon>Dothideomycetidae</taxon>
        <taxon>Mycosphaerellales</taxon>
        <taxon>Teratosphaeriaceae</taxon>
        <taxon>Friedmanniomyces</taxon>
    </lineage>
</organism>
<sequence>MINHTLFEYLFIRGCISFLHAIGPLSTAYTALSISRAVVASSWPTLSLISLWCGVETAFFLFFLWYRTHLQREALHPPPRSREERRALFDKVKGEIHNPAQFLSGWFRGAKVEEIGKEELKGWLDWAFWDGRLGPDDEEEMEELVKDVEDLVGKRFPDGKGTAKGLRLTLDPIEMEWRSLLWYGCMMIVDTITHVRMLKYGMQYHGSFATTWKVFPPRPLAAVTSTKRSEATSLSYWTRPHTSKTRPPILFIHGIGVGVYPYVEFFHEVDIALNKRSEGANEDDGQVGILVLEILQTSSRLTPAILTSTEFLEQITTILDANSYDRFTLASHSYGSVLSTHMLTSPSLASRIASTLLIDPVTILLHMPDVAYNFTIRKPESANEWQLWYFASKDPGVAHTLGRHFFWSENVLWRDHIMGMVDHGMKITVSLASRDLIVDTKAVGAYLMEHEVPDPVVVEDDVKGEHMELNVKDHGKGGQAWKTRPWRGEGLEVMWWDDLDHAQVFDDKRKRAKLVEVLAVYSKGP</sequence>
<dbReference type="OrthoDB" id="6431331at2759"/>
<feature type="transmembrane region" description="Helical" evidence="1">
    <location>
        <begin position="46"/>
        <end position="66"/>
    </location>
</feature>
<evidence type="ECO:0000256" key="1">
    <source>
        <dbReference type="SAM" id="Phobius"/>
    </source>
</evidence>
<dbReference type="SUPFAM" id="SSF53474">
    <property type="entry name" value="alpha/beta-Hydrolases"/>
    <property type="match status" value="1"/>
</dbReference>
<dbReference type="PANTHER" id="PTHR37471">
    <property type="entry name" value="UNNAMED PRODUCT"/>
    <property type="match status" value="1"/>
</dbReference>
<dbReference type="Proteomes" id="UP000310066">
    <property type="component" value="Unassembled WGS sequence"/>
</dbReference>
<keyword evidence="1" id="KW-1133">Transmembrane helix</keyword>
<dbReference type="InterPro" id="IPR029058">
    <property type="entry name" value="AB_hydrolase_fold"/>
</dbReference>
<dbReference type="EMBL" id="NAJP01000026">
    <property type="protein sequence ID" value="TKA41847.1"/>
    <property type="molecule type" value="Genomic_DNA"/>
</dbReference>
<name>A0A4U0V0A0_9PEZI</name>
<dbReference type="AlphaFoldDB" id="A0A4U0V0A0"/>
<dbReference type="Gene3D" id="3.40.50.1820">
    <property type="entry name" value="alpha/beta hydrolase"/>
    <property type="match status" value="1"/>
</dbReference>
<evidence type="ECO:0008006" key="4">
    <source>
        <dbReference type="Google" id="ProtNLM"/>
    </source>
</evidence>
<keyword evidence="1" id="KW-0472">Membrane</keyword>
<gene>
    <name evidence="2" type="ORF">B0A54_08274</name>
</gene>
<protein>
    <recommendedName>
        <fullName evidence="4">AB hydrolase-1 domain-containing protein</fullName>
    </recommendedName>
</protein>
<proteinExistence type="predicted"/>
<dbReference type="STRING" id="329885.A0A4U0V0A0"/>
<feature type="transmembrane region" description="Helical" evidence="1">
    <location>
        <begin position="12"/>
        <end position="34"/>
    </location>
</feature>
<dbReference type="PANTHER" id="PTHR37471:SF1">
    <property type="entry name" value="AB HYDROLASE-1 DOMAIN-CONTAINING PROTEIN"/>
    <property type="match status" value="1"/>
</dbReference>
<keyword evidence="1" id="KW-0812">Transmembrane</keyword>
<comment type="caution">
    <text evidence="2">The sequence shown here is derived from an EMBL/GenBank/DDBJ whole genome shotgun (WGS) entry which is preliminary data.</text>
</comment>
<reference evidence="2 3" key="1">
    <citation type="submission" date="2017-03" db="EMBL/GenBank/DDBJ databases">
        <title>Genomes of endolithic fungi from Antarctica.</title>
        <authorList>
            <person name="Coleine C."/>
            <person name="Masonjones S."/>
            <person name="Stajich J.E."/>
        </authorList>
    </citation>
    <scope>NUCLEOTIDE SEQUENCE [LARGE SCALE GENOMIC DNA]</scope>
    <source>
        <strain evidence="2 3">CCFEE 5311</strain>
    </source>
</reference>
<accession>A0A4U0V0A0</accession>
<evidence type="ECO:0000313" key="2">
    <source>
        <dbReference type="EMBL" id="TKA41847.1"/>
    </source>
</evidence>
<evidence type="ECO:0000313" key="3">
    <source>
        <dbReference type="Proteomes" id="UP000310066"/>
    </source>
</evidence>